<dbReference type="PROSITE" id="PS50280">
    <property type="entry name" value="SET"/>
    <property type="match status" value="1"/>
</dbReference>
<evidence type="ECO:0000313" key="4">
    <source>
        <dbReference type="Proteomes" id="UP000002058"/>
    </source>
</evidence>
<dbReference type="Proteomes" id="UP000002058">
    <property type="component" value="Unassembled WGS sequence"/>
</dbReference>
<dbReference type="Gene3D" id="2.170.270.10">
    <property type="entry name" value="SET domain"/>
    <property type="match status" value="1"/>
</dbReference>
<name>C4JIF7_UNCRE</name>
<evidence type="ECO:0000259" key="2">
    <source>
        <dbReference type="PROSITE" id="PS50280"/>
    </source>
</evidence>
<gene>
    <name evidence="3" type="ORF">UREG_01494</name>
</gene>
<organism evidence="3 4">
    <name type="scientific">Uncinocarpus reesii (strain UAMH 1704)</name>
    <dbReference type="NCBI Taxonomy" id="336963"/>
    <lineage>
        <taxon>Eukaryota</taxon>
        <taxon>Fungi</taxon>
        <taxon>Dikarya</taxon>
        <taxon>Ascomycota</taxon>
        <taxon>Pezizomycotina</taxon>
        <taxon>Eurotiomycetes</taxon>
        <taxon>Eurotiomycetidae</taxon>
        <taxon>Onygenales</taxon>
        <taxon>Onygenaceae</taxon>
        <taxon>Uncinocarpus</taxon>
    </lineage>
</organism>
<dbReference type="Gene3D" id="1.10.220.160">
    <property type="match status" value="1"/>
</dbReference>
<dbReference type="eggNOG" id="KOG2084">
    <property type="taxonomic scope" value="Eukaryota"/>
</dbReference>
<dbReference type="AlphaFoldDB" id="C4JIF7"/>
<dbReference type="VEuPathDB" id="FungiDB:UREG_01494"/>
<dbReference type="HOGENOM" id="CLU_018406_5_2_1"/>
<dbReference type="InterPro" id="IPR050869">
    <property type="entry name" value="H3K4_H4K5_MeTrfase"/>
</dbReference>
<dbReference type="STRING" id="336963.C4JIF7"/>
<dbReference type="OMA" id="HSCDYNS"/>
<dbReference type="PANTHER" id="PTHR12197:SF251">
    <property type="entry name" value="EG:BACR7C10.4 PROTEIN"/>
    <property type="match status" value="1"/>
</dbReference>
<dbReference type="InParanoid" id="C4JIF7"/>
<dbReference type="SUPFAM" id="SSF82199">
    <property type="entry name" value="SET domain"/>
    <property type="match status" value="1"/>
</dbReference>
<reference evidence="4" key="1">
    <citation type="journal article" date="2009" name="Genome Res.">
        <title>Comparative genomic analyses of the human fungal pathogens Coccidioides and their relatives.</title>
        <authorList>
            <person name="Sharpton T.J."/>
            <person name="Stajich J.E."/>
            <person name="Rounsley S.D."/>
            <person name="Gardner M.J."/>
            <person name="Wortman J.R."/>
            <person name="Jordar V.S."/>
            <person name="Maiti R."/>
            <person name="Kodira C.D."/>
            <person name="Neafsey D.E."/>
            <person name="Zeng Q."/>
            <person name="Hung C.-Y."/>
            <person name="McMahan C."/>
            <person name="Muszewska A."/>
            <person name="Grynberg M."/>
            <person name="Mandel M.A."/>
            <person name="Kellner E.M."/>
            <person name="Barker B.M."/>
            <person name="Galgiani J.N."/>
            <person name="Orbach M.J."/>
            <person name="Kirkland T.N."/>
            <person name="Cole G.T."/>
            <person name="Henn M.R."/>
            <person name="Birren B.W."/>
            <person name="Taylor J.W."/>
        </authorList>
    </citation>
    <scope>NUCLEOTIDE SEQUENCE [LARGE SCALE GENOMIC DNA]</scope>
    <source>
        <strain evidence="4">UAMH 1704</strain>
    </source>
</reference>
<dbReference type="PANTHER" id="PTHR12197">
    <property type="entry name" value="HISTONE-LYSINE N-METHYLTRANSFERASE SMYD"/>
    <property type="match status" value="1"/>
</dbReference>
<keyword evidence="4" id="KW-1185">Reference proteome</keyword>
<evidence type="ECO:0000256" key="1">
    <source>
        <dbReference type="SAM" id="MobiDB-lite"/>
    </source>
</evidence>
<dbReference type="KEGG" id="ure:UREG_01494"/>
<feature type="region of interest" description="Disordered" evidence="1">
    <location>
        <begin position="1"/>
        <end position="21"/>
    </location>
</feature>
<dbReference type="RefSeq" id="XP_002541978.1">
    <property type="nucleotide sequence ID" value="XM_002541932.1"/>
</dbReference>
<feature type="domain" description="SET" evidence="2">
    <location>
        <begin position="9"/>
        <end position="237"/>
    </location>
</feature>
<dbReference type="GO" id="GO:0005634">
    <property type="term" value="C:nucleus"/>
    <property type="evidence" value="ECO:0007669"/>
    <property type="project" value="TreeGrafter"/>
</dbReference>
<accession>C4JIF7</accession>
<sequence>MKSTNEGTLRAEPRETPDAGTGLFATTEITAGHPILELDTWLTVLDTTRLADTCSSCFGVKTLRDREVDGTPEACQVSNWAAVHKHECKIFKKLHPNILPTNSRVVLRIIIFKTYRQDDPGGNMQRFDALESHQIQTLKSKPEYFQKLALSARAVREYSGTELSLHKIIEYFCKLDINAFTLTTPFYDHVGAAIEPLAALCNHSCSPNAATDFDKGKIWVRALRDIGKGEQVFVSYIETTDPYAHRQSELLKRYYFNCKCNKCEIEKNAPDTHFLRAITAVDSKTIQNAQQEAMELFEMVKPGAPSTDSIKNLRSAMSALRRTTLWPLTRQPYVRLRGELIASLMGARQFQSAFVHCVIRHLRVNPVVYPNRWHPISSMHKWVFVKLMRYLTQAGDLGVAEGVDLSKYDLNLFIIIYSVLLDLEATVSNELPTVENIYRDSLADFANSGWTLEMMQSDIEEQWQKLETLADEALQVDEISV</sequence>
<proteinExistence type="predicted"/>
<evidence type="ECO:0000313" key="3">
    <source>
        <dbReference type="EMBL" id="EEP76645.1"/>
    </source>
</evidence>
<dbReference type="InterPro" id="IPR001214">
    <property type="entry name" value="SET_dom"/>
</dbReference>
<dbReference type="Pfam" id="PF00856">
    <property type="entry name" value="SET"/>
    <property type="match status" value="1"/>
</dbReference>
<dbReference type="InterPro" id="IPR046341">
    <property type="entry name" value="SET_dom_sf"/>
</dbReference>
<dbReference type="Gene3D" id="6.10.140.2220">
    <property type="match status" value="1"/>
</dbReference>
<dbReference type="OrthoDB" id="5945798at2759"/>
<dbReference type="GeneID" id="8440910"/>
<dbReference type="SMART" id="SM00317">
    <property type="entry name" value="SET"/>
    <property type="match status" value="1"/>
</dbReference>
<protein>
    <recommendedName>
        <fullName evidence="2">SET domain-containing protein</fullName>
    </recommendedName>
</protein>
<dbReference type="EMBL" id="CH476615">
    <property type="protein sequence ID" value="EEP76645.1"/>
    <property type="molecule type" value="Genomic_DNA"/>
</dbReference>